<dbReference type="HOGENOM" id="CLU_2549029_0_0_1"/>
<organism evidence="2">
    <name type="scientific">Laccaria bicolor (strain S238N-H82 / ATCC MYA-4686)</name>
    <name type="common">Bicoloured deceiver</name>
    <name type="synonym">Laccaria laccata var. bicolor</name>
    <dbReference type="NCBI Taxonomy" id="486041"/>
    <lineage>
        <taxon>Eukaryota</taxon>
        <taxon>Fungi</taxon>
        <taxon>Dikarya</taxon>
        <taxon>Basidiomycota</taxon>
        <taxon>Agaricomycotina</taxon>
        <taxon>Agaricomycetes</taxon>
        <taxon>Agaricomycetidae</taxon>
        <taxon>Agaricales</taxon>
        <taxon>Agaricineae</taxon>
        <taxon>Hydnangiaceae</taxon>
        <taxon>Laccaria</taxon>
    </lineage>
</organism>
<accession>B0CXL2</accession>
<dbReference type="Proteomes" id="UP000001194">
    <property type="component" value="Unassembled WGS sequence"/>
</dbReference>
<dbReference type="KEGG" id="lbc:LACBIDRAFT_311523"/>
<proteinExistence type="predicted"/>
<evidence type="ECO:0000313" key="1">
    <source>
        <dbReference type="EMBL" id="EDR12742.1"/>
    </source>
</evidence>
<dbReference type="RefSeq" id="XP_001877006.1">
    <property type="nucleotide sequence ID" value="XM_001876971.1"/>
</dbReference>
<gene>
    <name evidence="1" type="ORF">LACBIDRAFT_311523</name>
</gene>
<dbReference type="AlphaFoldDB" id="B0CXL2"/>
<dbReference type="EMBL" id="DS547094">
    <property type="protein sequence ID" value="EDR12742.1"/>
    <property type="molecule type" value="Genomic_DNA"/>
</dbReference>
<protein>
    <submittedName>
        <fullName evidence="1">Predicted protein</fullName>
    </submittedName>
</protein>
<dbReference type="OrthoDB" id="2142759at2759"/>
<dbReference type="InParanoid" id="B0CXL2"/>
<sequence>MVTQTSMAIGKYLRLAHIQDSTLRPLDELFIDHFKQGLLKHMKGPGEPAWSYEDCEDAFGDLNLSNMNIWGTREGKERLELALADRLFDHRTAYGEQPPS</sequence>
<evidence type="ECO:0000313" key="2">
    <source>
        <dbReference type="Proteomes" id="UP000001194"/>
    </source>
</evidence>
<reference evidence="1 2" key="1">
    <citation type="journal article" date="2008" name="Nature">
        <title>The genome of Laccaria bicolor provides insights into mycorrhizal symbiosis.</title>
        <authorList>
            <person name="Martin F."/>
            <person name="Aerts A."/>
            <person name="Ahren D."/>
            <person name="Brun A."/>
            <person name="Danchin E.G.J."/>
            <person name="Duchaussoy F."/>
            <person name="Gibon J."/>
            <person name="Kohler A."/>
            <person name="Lindquist E."/>
            <person name="Pereda V."/>
            <person name="Salamov A."/>
            <person name="Shapiro H.J."/>
            <person name="Wuyts J."/>
            <person name="Blaudez D."/>
            <person name="Buee M."/>
            <person name="Brokstein P."/>
            <person name="Canbaeck B."/>
            <person name="Cohen D."/>
            <person name="Courty P.E."/>
            <person name="Coutinho P.M."/>
            <person name="Delaruelle C."/>
            <person name="Detter J.C."/>
            <person name="Deveau A."/>
            <person name="DiFazio S."/>
            <person name="Duplessis S."/>
            <person name="Fraissinet-Tachet L."/>
            <person name="Lucic E."/>
            <person name="Frey-Klett P."/>
            <person name="Fourrey C."/>
            <person name="Feussner I."/>
            <person name="Gay G."/>
            <person name="Grimwood J."/>
            <person name="Hoegger P.J."/>
            <person name="Jain P."/>
            <person name="Kilaru S."/>
            <person name="Labbe J."/>
            <person name="Lin Y.C."/>
            <person name="Legue V."/>
            <person name="Le Tacon F."/>
            <person name="Marmeisse R."/>
            <person name="Melayah D."/>
            <person name="Montanini B."/>
            <person name="Muratet M."/>
            <person name="Nehls U."/>
            <person name="Niculita-Hirzel H."/>
            <person name="Oudot-Le Secq M.P."/>
            <person name="Peter M."/>
            <person name="Quesneville H."/>
            <person name="Rajashekar B."/>
            <person name="Reich M."/>
            <person name="Rouhier N."/>
            <person name="Schmutz J."/>
            <person name="Yin T."/>
            <person name="Chalot M."/>
            <person name="Henrissat B."/>
            <person name="Kuees U."/>
            <person name="Lucas S."/>
            <person name="Van de Peer Y."/>
            <person name="Podila G.K."/>
            <person name="Polle A."/>
            <person name="Pukkila P.J."/>
            <person name="Richardson P.M."/>
            <person name="Rouze P."/>
            <person name="Sanders I.R."/>
            <person name="Stajich J.E."/>
            <person name="Tunlid A."/>
            <person name="Tuskan G."/>
            <person name="Grigoriev I.V."/>
        </authorList>
    </citation>
    <scope>NUCLEOTIDE SEQUENCE [LARGE SCALE GENOMIC DNA]</scope>
    <source>
        <strain evidence="2">S238N-H82 / ATCC MYA-4686</strain>
    </source>
</reference>
<dbReference type="GeneID" id="6072491"/>
<keyword evidence="2" id="KW-1185">Reference proteome</keyword>
<name>B0CXL2_LACBS</name>